<keyword evidence="1" id="KW-0732">Signal</keyword>
<name>A0ABW2Z8I9_9FLAO</name>
<evidence type="ECO:0000256" key="1">
    <source>
        <dbReference type="SAM" id="SignalP"/>
    </source>
</evidence>
<proteinExistence type="predicted"/>
<protein>
    <recommendedName>
        <fullName evidence="4">Outer membrane protein beta-barrel domain-containing protein</fullName>
    </recommendedName>
</protein>
<comment type="caution">
    <text evidence="2">The sequence shown here is derived from an EMBL/GenBank/DDBJ whole genome shotgun (WGS) entry which is preliminary data.</text>
</comment>
<evidence type="ECO:0008006" key="4">
    <source>
        <dbReference type="Google" id="ProtNLM"/>
    </source>
</evidence>
<feature type="chain" id="PRO_5045497179" description="Outer membrane protein beta-barrel domain-containing protein" evidence="1">
    <location>
        <begin position="23"/>
        <end position="302"/>
    </location>
</feature>
<dbReference type="EMBL" id="JBHTIC010000008">
    <property type="protein sequence ID" value="MFD0762261.1"/>
    <property type="molecule type" value="Genomic_DNA"/>
</dbReference>
<accession>A0ABW2Z8I9</accession>
<keyword evidence="3" id="KW-1185">Reference proteome</keyword>
<reference evidence="3" key="1">
    <citation type="journal article" date="2019" name="Int. J. Syst. Evol. Microbiol.">
        <title>The Global Catalogue of Microorganisms (GCM) 10K type strain sequencing project: providing services to taxonomists for standard genome sequencing and annotation.</title>
        <authorList>
            <consortium name="The Broad Institute Genomics Platform"/>
            <consortium name="The Broad Institute Genome Sequencing Center for Infectious Disease"/>
            <person name="Wu L."/>
            <person name="Ma J."/>
        </authorList>
    </citation>
    <scope>NUCLEOTIDE SEQUENCE [LARGE SCALE GENOMIC DNA]</scope>
    <source>
        <strain evidence="3">CCUG 60022</strain>
    </source>
</reference>
<gene>
    <name evidence="2" type="ORF">ACFQZW_09215</name>
</gene>
<dbReference type="Proteomes" id="UP001597032">
    <property type="component" value="Unassembled WGS sequence"/>
</dbReference>
<evidence type="ECO:0000313" key="3">
    <source>
        <dbReference type="Proteomes" id="UP001597032"/>
    </source>
</evidence>
<sequence length="302" mass="34475">MDTYKFKFLFIALFVIFGTTVAAQTKNNNPESINTKDSYFSMDINYISDAIFMGRKDSIESPYLYPSLMYHHKSGFYTKASFSYLTKKNESRIDVFLISAGYDFNIGNFYGDISATKYFFNEDSYNVISEVIADFTTNFLYDFTIVDLSLSASAYFNTSDNSDLFLSSEISHDFITNNYKFQISPTIGVYFGSQNFYQEYFVNNRFTRGSGSGGSGHGNGSGMNNISETIITTVEVQESEQFSFMALEFGVPMWYRQNSFTFSFLPTLVLPQNESNLLVDSTLVKENLETSFYWVLGIAYNF</sequence>
<evidence type="ECO:0000313" key="2">
    <source>
        <dbReference type="EMBL" id="MFD0762261.1"/>
    </source>
</evidence>
<feature type="signal peptide" evidence="1">
    <location>
        <begin position="1"/>
        <end position="22"/>
    </location>
</feature>
<organism evidence="2 3">
    <name type="scientific">Lutibacter aestuarii</name>
    <dbReference type="NCBI Taxonomy" id="861111"/>
    <lineage>
        <taxon>Bacteria</taxon>
        <taxon>Pseudomonadati</taxon>
        <taxon>Bacteroidota</taxon>
        <taxon>Flavobacteriia</taxon>
        <taxon>Flavobacteriales</taxon>
        <taxon>Flavobacteriaceae</taxon>
        <taxon>Lutibacter</taxon>
    </lineage>
</organism>
<dbReference type="RefSeq" id="WP_298262576.1">
    <property type="nucleotide sequence ID" value="NZ_JBHTIC010000008.1"/>
</dbReference>